<dbReference type="EMBL" id="AB220459">
    <property type="protein sequence ID" value="BAE72992.1"/>
    <property type="molecule type" value="mRNA"/>
</dbReference>
<protein>
    <submittedName>
        <fullName evidence="1">Uncharacterized protein</fullName>
    </submittedName>
</protein>
<name>Q2PFX8_MACFA</name>
<organism evidence="1">
    <name type="scientific">Macaca fascicularis</name>
    <name type="common">Crab-eating macaque</name>
    <name type="synonym">Cynomolgus monkey</name>
    <dbReference type="NCBI Taxonomy" id="9541"/>
    <lineage>
        <taxon>Eukaryota</taxon>
        <taxon>Metazoa</taxon>
        <taxon>Chordata</taxon>
        <taxon>Craniata</taxon>
        <taxon>Vertebrata</taxon>
        <taxon>Euteleostomi</taxon>
        <taxon>Mammalia</taxon>
        <taxon>Eutheria</taxon>
        <taxon>Euarchontoglires</taxon>
        <taxon>Primates</taxon>
        <taxon>Haplorrhini</taxon>
        <taxon>Catarrhini</taxon>
        <taxon>Cercopithecidae</taxon>
        <taxon>Cercopithecinae</taxon>
        <taxon>Macaca</taxon>
    </lineage>
</organism>
<reference evidence="1" key="1">
    <citation type="submission" date="2005-07" db="EMBL/GenBank/DDBJ databases">
        <title>Analysis of gene expression in cynomolgus monkey tissues by macaque cDNA oligo-chips.</title>
        <authorList>
            <person name="Kobayashi M."/>
            <person name="Tanuma R."/>
            <person name="Hirata M."/>
            <person name="Osada N."/>
            <person name="Kusuda J."/>
            <person name="Sugano S."/>
            <person name="Hashimoto K."/>
        </authorList>
    </citation>
    <scope>NUCLEOTIDE SEQUENCE</scope>
    <source>
        <tissue evidence="1">Brain frontal lobe</tissue>
    </source>
</reference>
<proteinExistence type="evidence at transcript level"/>
<accession>Q2PFX8</accession>
<evidence type="ECO:0000313" key="1">
    <source>
        <dbReference type="EMBL" id="BAE72992.1"/>
    </source>
</evidence>
<dbReference type="AlphaFoldDB" id="Q2PFX8"/>
<sequence length="31" mass="3199">MPRVFSCFSSTAAPLRPAPLGGKLGNLCVAH</sequence>